<reference evidence="2" key="1">
    <citation type="journal article" date="2019" name="Int. J. Syst. Evol. Microbiol.">
        <title>The Global Catalogue of Microorganisms (GCM) 10K type strain sequencing project: providing services to taxonomists for standard genome sequencing and annotation.</title>
        <authorList>
            <consortium name="The Broad Institute Genomics Platform"/>
            <consortium name="The Broad Institute Genome Sequencing Center for Infectious Disease"/>
            <person name="Wu L."/>
            <person name="Ma J."/>
        </authorList>
    </citation>
    <scope>NUCLEOTIDE SEQUENCE [LARGE SCALE GENOMIC DNA]</scope>
    <source>
        <strain evidence="2">JCM 17712</strain>
    </source>
</reference>
<comment type="caution">
    <text evidence="1">The sequence shown here is derived from an EMBL/GenBank/DDBJ whole genome shotgun (WGS) entry which is preliminary data.</text>
</comment>
<keyword evidence="2" id="KW-1185">Reference proteome</keyword>
<name>A0ABP9N4F6_9HYPH</name>
<organism evidence="1 2">
    <name type="scientific">Bartonella jaculi</name>
    <dbReference type="NCBI Taxonomy" id="686226"/>
    <lineage>
        <taxon>Bacteria</taxon>
        <taxon>Pseudomonadati</taxon>
        <taxon>Pseudomonadota</taxon>
        <taxon>Alphaproteobacteria</taxon>
        <taxon>Hyphomicrobiales</taxon>
        <taxon>Bartonellaceae</taxon>
        <taxon>Bartonella</taxon>
    </lineage>
</organism>
<dbReference type="Proteomes" id="UP001500864">
    <property type="component" value="Unassembled WGS sequence"/>
</dbReference>
<dbReference type="EMBL" id="BAABIZ010000007">
    <property type="protein sequence ID" value="GAA5107384.1"/>
    <property type="molecule type" value="Genomic_DNA"/>
</dbReference>
<evidence type="ECO:0000313" key="2">
    <source>
        <dbReference type="Proteomes" id="UP001500864"/>
    </source>
</evidence>
<protein>
    <submittedName>
        <fullName evidence="1">Uncharacterized protein</fullName>
    </submittedName>
</protein>
<accession>A0ABP9N4F6</accession>
<gene>
    <name evidence="1" type="ORF">GCM10023261_08700</name>
</gene>
<sequence>MGGFQKTSVKRSECCSDVYSDHFNIFEYKNAYLIDLLYCAFRVVLFNGIGNEIYLRHEIFKFTQGTPHVVIMGDDINCVVVMFFNPSRAFFSVPFGVGRFMSDVNATGKELRGDMRAVL</sequence>
<proteinExistence type="predicted"/>
<evidence type="ECO:0000313" key="1">
    <source>
        <dbReference type="EMBL" id="GAA5107384.1"/>
    </source>
</evidence>